<dbReference type="GO" id="GO:0022627">
    <property type="term" value="C:cytosolic small ribosomal subunit"/>
    <property type="evidence" value="ECO:0007669"/>
    <property type="project" value="UniProtKB-UniRule"/>
</dbReference>
<name>A0A1A6C659_9GAMM</name>
<evidence type="ECO:0000256" key="3">
    <source>
        <dbReference type="ARBA" id="ARBA00022884"/>
    </source>
</evidence>
<keyword evidence="9" id="KW-1185">Reference proteome</keyword>
<evidence type="ECO:0000256" key="7">
    <source>
        <dbReference type="RuleBase" id="RU003872"/>
    </source>
</evidence>
<evidence type="ECO:0000256" key="2">
    <source>
        <dbReference type="ARBA" id="ARBA00022730"/>
    </source>
</evidence>
<keyword evidence="3 6" id="KW-0694">RNA-binding</keyword>
<dbReference type="InterPro" id="IPR019979">
    <property type="entry name" value="Ribosomal_uS17_CS"/>
</dbReference>
<dbReference type="Proteomes" id="UP000029273">
    <property type="component" value="Unassembled WGS sequence"/>
</dbReference>
<dbReference type="OrthoDB" id="9811714at2"/>
<evidence type="ECO:0000313" key="9">
    <source>
        <dbReference type="Proteomes" id="UP000029273"/>
    </source>
</evidence>
<gene>
    <name evidence="6" type="primary">rpsQ</name>
    <name evidence="8" type="ORF">Thpro_021075</name>
</gene>
<dbReference type="PANTHER" id="PTHR10744">
    <property type="entry name" value="40S RIBOSOMAL PROTEIN S11 FAMILY MEMBER"/>
    <property type="match status" value="1"/>
</dbReference>
<evidence type="ECO:0000256" key="1">
    <source>
        <dbReference type="ARBA" id="ARBA00010254"/>
    </source>
</evidence>
<organism evidence="8 9">
    <name type="scientific">Acidihalobacter prosperus</name>
    <dbReference type="NCBI Taxonomy" id="160660"/>
    <lineage>
        <taxon>Bacteria</taxon>
        <taxon>Pseudomonadati</taxon>
        <taxon>Pseudomonadota</taxon>
        <taxon>Gammaproteobacteria</taxon>
        <taxon>Chromatiales</taxon>
        <taxon>Ectothiorhodospiraceae</taxon>
        <taxon>Acidihalobacter</taxon>
    </lineage>
</organism>
<evidence type="ECO:0000256" key="4">
    <source>
        <dbReference type="ARBA" id="ARBA00022980"/>
    </source>
</evidence>
<dbReference type="CDD" id="cd00364">
    <property type="entry name" value="Ribosomal_uS17"/>
    <property type="match status" value="1"/>
</dbReference>
<dbReference type="InterPro" id="IPR000266">
    <property type="entry name" value="Ribosomal_uS17"/>
</dbReference>
<dbReference type="Pfam" id="PF00366">
    <property type="entry name" value="Ribosomal_S17"/>
    <property type="match status" value="1"/>
</dbReference>
<comment type="caution">
    <text evidence="8">The sequence shown here is derived from an EMBL/GenBank/DDBJ whole genome shotgun (WGS) entry which is preliminary data.</text>
</comment>
<dbReference type="GO" id="GO:0003735">
    <property type="term" value="F:structural constituent of ribosome"/>
    <property type="evidence" value="ECO:0007669"/>
    <property type="project" value="UniProtKB-UniRule"/>
</dbReference>
<accession>A0A1A6C659</accession>
<dbReference type="RefSeq" id="WP_038089322.1">
    <property type="nucleotide sequence ID" value="NZ_JQSG02000002.1"/>
</dbReference>
<dbReference type="HAMAP" id="MF_01345_B">
    <property type="entry name" value="Ribosomal_uS17_B"/>
    <property type="match status" value="1"/>
</dbReference>
<dbReference type="GO" id="GO:0006412">
    <property type="term" value="P:translation"/>
    <property type="evidence" value="ECO:0007669"/>
    <property type="project" value="UniProtKB-UniRule"/>
</dbReference>
<comment type="function">
    <text evidence="6">One of the primary rRNA binding proteins, it binds specifically to the 5'-end of 16S ribosomal RNA.</text>
</comment>
<dbReference type="InterPro" id="IPR012340">
    <property type="entry name" value="NA-bd_OB-fold"/>
</dbReference>
<keyword evidence="4 6" id="KW-0689">Ribosomal protein</keyword>
<sequence>MNEAAKVKRAVVGRVLSDKMDKTLTVQIERMVKHPVYGKYIRRSTKLHVHDEQNSGRTGDTVRIQECRPISRTKSWMLVEIVERSPE</sequence>
<dbReference type="PRINTS" id="PR00973">
    <property type="entry name" value="RIBOSOMALS17"/>
</dbReference>
<reference evidence="8 9" key="1">
    <citation type="journal article" date="2014" name="Genome Announc.">
        <title>Draft Genome Sequence of the Iron-Oxidizing, Acidophilic, and Halotolerant 'Thiobacillus prosperus' Type Strain DSM 5130.</title>
        <authorList>
            <person name="Ossandon F.J."/>
            <person name="Cardenas J.P."/>
            <person name="Corbett M."/>
            <person name="Quatrini R."/>
            <person name="Holmes D.S."/>
            <person name="Watkin E."/>
        </authorList>
    </citation>
    <scope>NUCLEOTIDE SEQUENCE [LARGE SCALE GENOMIC DNA]</scope>
    <source>
        <strain evidence="8 9">DSM 5130</strain>
    </source>
</reference>
<dbReference type="InterPro" id="IPR019984">
    <property type="entry name" value="Ribosomal_uS17_bact/chlr"/>
</dbReference>
<comment type="similarity">
    <text evidence="1 6 7">Belongs to the universal ribosomal protein uS17 family.</text>
</comment>
<dbReference type="Gene3D" id="2.40.50.140">
    <property type="entry name" value="Nucleic acid-binding proteins"/>
    <property type="match status" value="1"/>
</dbReference>
<dbReference type="NCBIfam" id="NF004123">
    <property type="entry name" value="PRK05610.1"/>
    <property type="match status" value="1"/>
</dbReference>
<dbReference type="EMBL" id="JQSG02000002">
    <property type="protein sequence ID" value="OBS10025.1"/>
    <property type="molecule type" value="Genomic_DNA"/>
</dbReference>
<keyword evidence="5 6" id="KW-0687">Ribonucleoprotein</keyword>
<evidence type="ECO:0000256" key="5">
    <source>
        <dbReference type="ARBA" id="ARBA00023274"/>
    </source>
</evidence>
<proteinExistence type="inferred from homology"/>
<protein>
    <recommendedName>
        <fullName evidence="6">Small ribosomal subunit protein uS17</fullName>
    </recommendedName>
</protein>
<dbReference type="NCBIfam" id="TIGR03635">
    <property type="entry name" value="uS17_bact"/>
    <property type="match status" value="1"/>
</dbReference>
<comment type="subunit">
    <text evidence="6">Part of the 30S ribosomal subunit.</text>
</comment>
<dbReference type="PANTHER" id="PTHR10744:SF1">
    <property type="entry name" value="SMALL RIBOSOMAL SUBUNIT PROTEIN US17M"/>
    <property type="match status" value="1"/>
</dbReference>
<dbReference type="STRING" id="160660.BJI67_11420"/>
<dbReference type="PROSITE" id="PS00056">
    <property type="entry name" value="RIBOSOMAL_S17"/>
    <property type="match status" value="1"/>
</dbReference>
<keyword evidence="2 6" id="KW-0699">rRNA-binding</keyword>
<dbReference type="AlphaFoldDB" id="A0A1A6C659"/>
<dbReference type="SUPFAM" id="SSF50249">
    <property type="entry name" value="Nucleic acid-binding proteins"/>
    <property type="match status" value="1"/>
</dbReference>
<evidence type="ECO:0000313" key="8">
    <source>
        <dbReference type="EMBL" id="OBS10025.1"/>
    </source>
</evidence>
<evidence type="ECO:0000256" key="6">
    <source>
        <dbReference type="HAMAP-Rule" id="MF_01345"/>
    </source>
</evidence>
<dbReference type="GO" id="GO:0019843">
    <property type="term" value="F:rRNA binding"/>
    <property type="evidence" value="ECO:0007669"/>
    <property type="project" value="UniProtKB-UniRule"/>
</dbReference>